<dbReference type="SUPFAM" id="SSF52540">
    <property type="entry name" value="P-loop containing nucleoside triphosphate hydrolases"/>
    <property type="match status" value="1"/>
</dbReference>
<gene>
    <name evidence="2" type="ORF">J2Z79_002106</name>
</gene>
<protein>
    <submittedName>
        <fullName evidence="2">Adenylate kinase family enzyme</fullName>
    </submittedName>
</protein>
<evidence type="ECO:0000313" key="3">
    <source>
        <dbReference type="Proteomes" id="UP001519289"/>
    </source>
</evidence>
<name>A0ABS4JUY3_9FIRM</name>
<dbReference type="PANTHER" id="PTHR37816:SF1">
    <property type="entry name" value="TOXIN"/>
    <property type="match status" value="1"/>
</dbReference>
<reference evidence="2 3" key="1">
    <citation type="submission" date="2021-03" db="EMBL/GenBank/DDBJ databases">
        <title>Genomic Encyclopedia of Type Strains, Phase IV (KMG-IV): sequencing the most valuable type-strain genomes for metagenomic binning, comparative biology and taxonomic classification.</title>
        <authorList>
            <person name="Goeker M."/>
        </authorList>
    </citation>
    <scope>NUCLEOTIDE SEQUENCE [LARGE SCALE GENOMIC DNA]</scope>
    <source>
        <strain evidence="2 3">DSM 27138</strain>
    </source>
</reference>
<evidence type="ECO:0000313" key="2">
    <source>
        <dbReference type="EMBL" id="MBP2018691.1"/>
    </source>
</evidence>
<dbReference type="GO" id="GO:0016301">
    <property type="term" value="F:kinase activity"/>
    <property type="evidence" value="ECO:0007669"/>
    <property type="project" value="UniProtKB-KW"/>
</dbReference>
<proteinExistence type="predicted"/>
<comment type="caution">
    <text evidence="2">The sequence shown here is derived from an EMBL/GenBank/DDBJ whole genome shotgun (WGS) entry which is preliminary data.</text>
</comment>
<accession>A0ABS4JUY3</accession>
<dbReference type="InterPro" id="IPR027417">
    <property type="entry name" value="P-loop_NTPase"/>
</dbReference>
<evidence type="ECO:0000256" key="1">
    <source>
        <dbReference type="SAM" id="MobiDB-lite"/>
    </source>
</evidence>
<dbReference type="PANTHER" id="PTHR37816">
    <property type="entry name" value="YALI0E33011P"/>
    <property type="match status" value="1"/>
</dbReference>
<organism evidence="2 3">
    <name type="scientific">Symbiobacterium terraclitae</name>
    <dbReference type="NCBI Taxonomy" id="557451"/>
    <lineage>
        <taxon>Bacteria</taxon>
        <taxon>Bacillati</taxon>
        <taxon>Bacillota</taxon>
        <taxon>Clostridia</taxon>
        <taxon>Eubacteriales</taxon>
        <taxon>Symbiobacteriaceae</taxon>
        <taxon>Symbiobacterium</taxon>
    </lineage>
</organism>
<dbReference type="RefSeq" id="WP_245302577.1">
    <property type="nucleotide sequence ID" value="NZ_JAGGLG010000016.1"/>
</dbReference>
<sequence length="204" mass="23461">MPESPRPIGRRIVVVGTTGSGKTTLARQLAQRLGCPHVEADVLFWGPHWTKTPVDEFRTQVDRATAGDCWTFDGNYSKVRDITWGRADTLVWLDYPLPLVLWRLLRRTIRRSLNLEQLWNGNRETLWHHLFTRDSLFLWALQTHGRYRREYPLLLQRPEYAHLAVIRLRSPGATAAWLASLKTRPRQAKGSDSYPAADSDSCTG</sequence>
<keyword evidence="3" id="KW-1185">Reference proteome</keyword>
<keyword evidence="2" id="KW-0418">Kinase</keyword>
<keyword evidence="2" id="KW-0808">Transferase</keyword>
<feature type="region of interest" description="Disordered" evidence="1">
    <location>
        <begin position="184"/>
        <end position="204"/>
    </location>
</feature>
<dbReference type="InterPro" id="IPR052922">
    <property type="entry name" value="Cytidylate_Kinase-2"/>
</dbReference>
<dbReference type="Proteomes" id="UP001519289">
    <property type="component" value="Unassembled WGS sequence"/>
</dbReference>
<dbReference type="Gene3D" id="3.40.50.300">
    <property type="entry name" value="P-loop containing nucleotide triphosphate hydrolases"/>
    <property type="match status" value="1"/>
</dbReference>
<dbReference type="EMBL" id="JAGGLG010000016">
    <property type="protein sequence ID" value="MBP2018691.1"/>
    <property type="molecule type" value="Genomic_DNA"/>
</dbReference>